<evidence type="ECO:0000259" key="3">
    <source>
        <dbReference type="PROSITE" id="PS50977"/>
    </source>
</evidence>
<dbReference type="PANTHER" id="PTHR30055">
    <property type="entry name" value="HTH-TYPE TRANSCRIPTIONAL REGULATOR RUTR"/>
    <property type="match status" value="1"/>
</dbReference>
<dbReference type="InterPro" id="IPR050109">
    <property type="entry name" value="HTH-type_TetR-like_transc_reg"/>
</dbReference>
<dbReference type="InterPro" id="IPR036271">
    <property type="entry name" value="Tet_transcr_reg_TetR-rel_C_sf"/>
</dbReference>
<evidence type="ECO:0000256" key="1">
    <source>
        <dbReference type="ARBA" id="ARBA00023125"/>
    </source>
</evidence>
<dbReference type="PRINTS" id="PR00455">
    <property type="entry name" value="HTHTETR"/>
</dbReference>
<accession>A0ABN3BPI8</accession>
<dbReference type="InterPro" id="IPR009057">
    <property type="entry name" value="Homeodomain-like_sf"/>
</dbReference>
<evidence type="ECO:0000313" key="5">
    <source>
        <dbReference type="Proteomes" id="UP001500432"/>
    </source>
</evidence>
<dbReference type="EMBL" id="BAAAQW010000003">
    <property type="protein sequence ID" value="GAA2198281.1"/>
    <property type="molecule type" value="Genomic_DNA"/>
</dbReference>
<dbReference type="RefSeq" id="WP_344298616.1">
    <property type="nucleotide sequence ID" value="NZ_BAAAQW010000003.1"/>
</dbReference>
<evidence type="ECO:0000256" key="2">
    <source>
        <dbReference type="PROSITE-ProRule" id="PRU00335"/>
    </source>
</evidence>
<proteinExistence type="predicted"/>
<dbReference type="PROSITE" id="PS50977">
    <property type="entry name" value="HTH_TETR_2"/>
    <property type="match status" value="1"/>
</dbReference>
<dbReference type="SUPFAM" id="SSF46689">
    <property type="entry name" value="Homeodomain-like"/>
    <property type="match status" value="1"/>
</dbReference>
<gene>
    <name evidence="4" type="ORF">GCM10009849_10390</name>
</gene>
<feature type="domain" description="HTH tetR-type" evidence="3">
    <location>
        <begin position="18"/>
        <end position="78"/>
    </location>
</feature>
<dbReference type="SUPFAM" id="SSF48498">
    <property type="entry name" value="Tetracyclin repressor-like, C-terminal domain"/>
    <property type="match status" value="1"/>
</dbReference>
<dbReference type="Gene3D" id="1.10.357.10">
    <property type="entry name" value="Tetracycline Repressor, domain 2"/>
    <property type="match status" value="1"/>
</dbReference>
<keyword evidence="5" id="KW-1185">Reference proteome</keyword>
<sequence>MSTEPRAATARSPRLPRDERRAQLLAAALEVFAANGYHGAAMDEIAETAQVSKPVLYQHFPSKRELYLALLDSHLASLTDLMRSALASTDENRERVNAVIRAYYDFIAADDQAHRLVFQSDLVNDAEVAARLETFNRGFAEAIAQVIASDTKLPLVEAQLLGRALAGMAQVSARYWLEKSNDLDIDVAADLVSRLAWRGISRFPKEAGAGNEKA</sequence>
<name>A0ABN3BPI8_9MICC</name>
<reference evidence="4 5" key="1">
    <citation type="journal article" date="2019" name="Int. J. Syst. Evol. Microbiol.">
        <title>The Global Catalogue of Microorganisms (GCM) 10K type strain sequencing project: providing services to taxonomists for standard genome sequencing and annotation.</title>
        <authorList>
            <consortium name="The Broad Institute Genomics Platform"/>
            <consortium name="The Broad Institute Genome Sequencing Center for Infectious Disease"/>
            <person name="Wu L."/>
            <person name="Ma J."/>
        </authorList>
    </citation>
    <scope>NUCLEOTIDE SEQUENCE [LARGE SCALE GENOMIC DNA]</scope>
    <source>
        <strain evidence="4 5">JCM 16034</strain>
    </source>
</reference>
<dbReference type="PANTHER" id="PTHR30055:SF160">
    <property type="entry name" value="TRANSCRIPTIONAL REGULATORY PROTEIN (PROBABLY ASNC-FAMILY)-RELATED"/>
    <property type="match status" value="1"/>
</dbReference>
<feature type="DNA-binding region" description="H-T-H motif" evidence="2">
    <location>
        <begin position="41"/>
        <end position="60"/>
    </location>
</feature>
<dbReference type="Pfam" id="PF00440">
    <property type="entry name" value="TetR_N"/>
    <property type="match status" value="1"/>
</dbReference>
<evidence type="ECO:0000313" key="4">
    <source>
        <dbReference type="EMBL" id="GAA2198281.1"/>
    </source>
</evidence>
<keyword evidence="1 2" id="KW-0238">DNA-binding</keyword>
<organism evidence="4 5">
    <name type="scientific">Sinomonas flava</name>
    <dbReference type="NCBI Taxonomy" id="496857"/>
    <lineage>
        <taxon>Bacteria</taxon>
        <taxon>Bacillati</taxon>
        <taxon>Actinomycetota</taxon>
        <taxon>Actinomycetes</taxon>
        <taxon>Micrococcales</taxon>
        <taxon>Micrococcaceae</taxon>
        <taxon>Sinomonas</taxon>
    </lineage>
</organism>
<dbReference type="Proteomes" id="UP001500432">
    <property type="component" value="Unassembled WGS sequence"/>
</dbReference>
<comment type="caution">
    <text evidence="4">The sequence shown here is derived from an EMBL/GenBank/DDBJ whole genome shotgun (WGS) entry which is preliminary data.</text>
</comment>
<protein>
    <submittedName>
        <fullName evidence="4">TetR/AcrR family transcriptional regulator</fullName>
    </submittedName>
</protein>
<dbReference type="InterPro" id="IPR001647">
    <property type="entry name" value="HTH_TetR"/>
</dbReference>